<comment type="caution">
    <text evidence="8">The sequence shown here is derived from an EMBL/GenBank/DDBJ whole genome shotgun (WGS) entry which is preliminary data.</text>
</comment>
<feature type="binding site" description="axial binding residue" evidence="5">
    <location>
        <position position="94"/>
    </location>
    <ligand>
        <name>heme c</name>
        <dbReference type="ChEBI" id="CHEBI:61717"/>
        <label>1</label>
    </ligand>
    <ligandPart>
        <name>Fe</name>
        <dbReference type="ChEBI" id="CHEBI:18248"/>
    </ligandPart>
</feature>
<keyword evidence="3 5" id="KW-0408">Iron</keyword>
<reference evidence="8 9" key="1">
    <citation type="journal article" date="2011" name="Front. Microbiol.">
        <title>Genomic signatures of strain selection and enhancement in Bacillus atrophaeus var. globigii, a historical biowarfare simulant.</title>
        <authorList>
            <person name="Gibbons H.S."/>
            <person name="Broomall S.M."/>
            <person name="McNew L.A."/>
            <person name="Daligault H."/>
            <person name="Chapman C."/>
            <person name="Bruce D."/>
            <person name="Karavis M."/>
            <person name="Krepps M."/>
            <person name="McGregor P.A."/>
            <person name="Hong C."/>
            <person name="Park K.H."/>
            <person name="Akmal A."/>
            <person name="Feldman A."/>
            <person name="Lin J.S."/>
            <person name="Chang W.E."/>
            <person name="Higgs B.W."/>
            <person name="Demirev P."/>
            <person name="Lindquist J."/>
            <person name="Liem A."/>
            <person name="Fochler E."/>
            <person name="Read T.D."/>
            <person name="Tapia R."/>
            <person name="Johnson S."/>
            <person name="Bishop-Lilly K.A."/>
            <person name="Detter C."/>
            <person name="Han C."/>
            <person name="Sozhamannan S."/>
            <person name="Rosenzweig C.N."/>
            <person name="Skowronski E.W."/>
        </authorList>
    </citation>
    <scope>NUCLEOTIDE SEQUENCE [LARGE SCALE GENOMIC DNA]</scope>
    <source>
        <strain evidence="8 9">AIT1</strain>
    </source>
</reference>
<dbReference type="PANTHER" id="PTHR33751">
    <property type="entry name" value="CBB3-TYPE CYTOCHROME C OXIDASE SUBUNIT FIXP"/>
    <property type="match status" value="1"/>
</dbReference>
<evidence type="ECO:0000256" key="3">
    <source>
        <dbReference type="ARBA" id="ARBA00023004"/>
    </source>
</evidence>
<accession>A0A432X183</accession>
<name>A0A432X183_9GAMM</name>
<feature type="binding site" description="axial binding residue" evidence="5">
    <location>
        <position position="196"/>
    </location>
    <ligand>
        <name>heme c</name>
        <dbReference type="ChEBI" id="CHEBI:61717"/>
        <label>2</label>
    </ligand>
    <ligandPart>
        <name>Fe</name>
        <dbReference type="ChEBI" id="CHEBI:18248"/>
    </ligandPart>
</feature>
<evidence type="ECO:0000256" key="6">
    <source>
        <dbReference type="SAM" id="SignalP"/>
    </source>
</evidence>
<evidence type="ECO:0000256" key="2">
    <source>
        <dbReference type="ARBA" id="ARBA00022723"/>
    </source>
</evidence>
<evidence type="ECO:0000313" key="9">
    <source>
        <dbReference type="Proteomes" id="UP000286976"/>
    </source>
</evidence>
<keyword evidence="9" id="KW-1185">Reference proteome</keyword>
<keyword evidence="1 4" id="KW-0349">Heme</keyword>
<feature type="binding site" description="covalent" evidence="4">
    <location>
        <position position="153"/>
    </location>
    <ligand>
        <name>heme c</name>
        <dbReference type="ChEBI" id="CHEBI:61717"/>
        <label>2</label>
    </ligand>
</feature>
<evidence type="ECO:0000256" key="1">
    <source>
        <dbReference type="ARBA" id="ARBA00022617"/>
    </source>
</evidence>
<dbReference type="PROSITE" id="PS51007">
    <property type="entry name" value="CYTC"/>
    <property type="match status" value="2"/>
</dbReference>
<feature type="domain" description="Cytochrome c" evidence="7">
    <location>
        <begin position="35"/>
        <end position="117"/>
    </location>
</feature>
<dbReference type="GO" id="GO:0042597">
    <property type="term" value="C:periplasmic space"/>
    <property type="evidence" value="ECO:0007669"/>
    <property type="project" value="InterPro"/>
</dbReference>
<evidence type="ECO:0000256" key="5">
    <source>
        <dbReference type="PIRSR" id="PIRSR000005-2"/>
    </source>
</evidence>
<proteinExistence type="predicted"/>
<feature type="chain" id="PRO_5019263067" evidence="6">
    <location>
        <begin position="30"/>
        <end position="221"/>
    </location>
</feature>
<feature type="signal peptide" evidence="6">
    <location>
        <begin position="1"/>
        <end position="29"/>
    </location>
</feature>
<keyword evidence="6" id="KW-0732">Signal</keyword>
<keyword evidence="2 5" id="KW-0479">Metal-binding</keyword>
<dbReference type="OrthoDB" id="9773456at2"/>
<dbReference type="Gene3D" id="1.10.760.10">
    <property type="entry name" value="Cytochrome c-like domain"/>
    <property type="match status" value="2"/>
</dbReference>
<evidence type="ECO:0000259" key="7">
    <source>
        <dbReference type="PROSITE" id="PS51007"/>
    </source>
</evidence>
<dbReference type="InterPro" id="IPR050597">
    <property type="entry name" value="Cytochrome_c_Oxidase_Subunit"/>
</dbReference>
<feature type="binding site" description="covalent" evidence="4">
    <location>
        <position position="150"/>
    </location>
    <ligand>
        <name>heme c</name>
        <dbReference type="ChEBI" id="CHEBI:61717"/>
        <label>2</label>
    </ligand>
</feature>
<dbReference type="AlphaFoldDB" id="A0A432X183"/>
<evidence type="ECO:0000256" key="4">
    <source>
        <dbReference type="PIRSR" id="PIRSR000005-1"/>
    </source>
</evidence>
<dbReference type="GO" id="GO:0020037">
    <property type="term" value="F:heme binding"/>
    <property type="evidence" value="ECO:0007669"/>
    <property type="project" value="InterPro"/>
</dbReference>
<dbReference type="InterPro" id="IPR036909">
    <property type="entry name" value="Cyt_c-like_dom_sf"/>
</dbReference>
<dbReference type="InterPro" id="IPR009056">
    <property type="entry name" value="Cyt_c-like_dom"/>
</dbReference>
<sequence>MAYVSIFRRTIGWVMAVTGLSLASFASLASELDPAAVQRGQAAAAICSSCHQQDGSGMNIPGGESWPRLAGLNSDYLIRQVHAFKEGTRQSASMMPFANILNDDQLRDVASYYASLNTPPKTPPAVDPTVLEHGKKLALEGDWSRYIVPCSSCHGPSNQGVGSAFPGLAGQHPGYIAQQLEAWQKGTRSNDPQNLMGAIAKRLNSDDIAAVSAWLATQPAQ</sequence>
<feature type="binding site" description="axial binding residue" evidence="5">
    <location>
        <position position="154"/>
    </location>
    <ligand>
        <name>heme c</name>
        <dbReference type="ChEBI" id="CHEBI:61717"/>
        <label>2</label>
    </ligand>
    <ligandPart>
        <name>Fe</name>
        <dbReference type="ChEBI" id="CHEBI:18248"/>
    </ligandPart>
</feature>
<dbReference type="Pfam" id="PF00034">
    <property type="entry name" value="Cytochrom_C"/>
    <property type="match status" value="2"/>
</dbReference>
<feature type="binding site" description="axial binding residue" evidence="5">
    <location>
        <position position="51"/>
    </location>
    <ligand>
        <name>heme c</name>
        <dbReference type="ChEBI" id="CHEBI:61717"/>
        <label>1</label>
    </ligand>
    <ligandPart>
        <name>Fe</name>
        <dbReference type="ChEBI" id="CHEBI:18248"/>
    </ligandPart>
</feature>
<comment type="PTM">
    <text evidence="4">Binds 2 heme c groups covalently per subunit.</text>
</comment>
<dbReference type="RefSeq" id="WP_126757743.1">
    <property type="nucleotide sequence ID" value="NZ_PIPQ01000005.1"/>
</dbReference>
<dbReference type="SUPFAM" id="SSF46626">
    <property type="entry name" value="Cytochrome c"/>
    <property type="match status" value="2"/>
</dbReference>
<protein>
    <submittedName>
        <fullName evidence="8">Cytochrome c4</fullName>
    </submittedName>
</protein>
<feature type="binding site" description="covalent" evidence="4">
    <location>
        <position position="47"/>
    </location>
    <ligand>
        <name>heme c</name>
        <dbReference type="ChEBI" id="CHEBI:61717"/>
        <label>1</label>
    </ligand>
</feature>
<dbReference type="InterPro" id="IPR024167">
    <property type="entry name" value="Cytochrome_c4-like"/>
</dbReference>
<dbReference type="PANTHER" id="PTHR33751:SF11">
    <property type="entry name" value="BLL4483 PROTEIN"/>
    <property type="match status" value="1"/>
</dbReference>
<gene>
    <name evidence="8" type="ORF">CWE15_08960</name>
</gene>
<feature type="binding site" description="covalent" evidence="4">
    <location>
        <position position="50"/>
    </location>
    <ligand>
        <name>heme c</name>
        <dbReference type="ChEBI" id="CHEBI:61717"/>
        <label>1</label>
    </ligand>
</feature>
<organism evidence="8 9">
    <name type="scientific">Aliidiomarina taiwanensis</name>
    <dbReference type="NCBI Taxonomy" id="946228"/>
    <lineage>
        <taxon>Bacteria</taxon>
        <taxon>Pseudomonadati</taxon>
        <taxon>Pseudomonadota</taxon>
        <taxon>Gammaproteobacteria</taxon>
        <taxon>Alteromonadales</taxon>
        <taxon>Idiomarinaceae</taxon>
        <taxon>Aliidiomarina</taxon>
    </lineage>
</organism>
<feature type="domain" description="Cytochrome c" evidence="7">
    <location>
        <begin position="129"/>
        <end position="219"/>
    </location>
</feature>
<dbReference type="GO" id="GO:0009055">
    <property type="term" value="F:electron transfer activity"/>
    <property type="evidence" value="ECO:0007669"/>
    <property type="project" value="InterPro"/>
</dbReference>
<dbReference type="GO" id="GO:0005506">
    <property type="term" value="F:iron ion binding"/>
    <property type="evidence" value="ECO:0007669"/>
    <property type="project" value="InterPro"/>
</dbReference>
<evidence type="ECO:0000313" key="8">
    <source>
        <dbReference type="EMBL" id="RUO39871.1"/>
    </source>
</evidence>
<dbReference type="Proteomes" id="UP000286976">
    <property type="component" value="Unassembled WGS sequence"/>
</dbReference>
<dbReference type="PIRSF" id="PIRSF000005">
    <property type="entry name" value="Cytochrome_c4"/>
    <property type="match status" value="1"/>
</dbReference>
<dbReference type="EMBL" id="PIPQ01000005">
    <property type="protein sequence ID" value="RUO39871.1"/>
    <property type="molecule type" value="Genomic_DNA"/>
</dbReference>